<dbReference type="Pfam" id="PF11740">
    <property type="entry name" value="KfrA_N"/>
    <property type="match status" value="1"/>
</dbReference>
<keyword evidence="3" id="KW-0238">DNA-binding</keyword>
<organism evidence="3 4">
    <name type="scientific">Pseudomonas duriflava</name>
    <dbReference type="NCBI Taxonomy" id="459528"/>
    <lineage>
        <taxon>Bacteria</taxon>
        <taxon>Pseudomonadati</taxon>
        <taxon>Pseudomonadota</taxon>
        <taxon>Gammaproteobacteria</taxon>
        <taxon>Pseudomonadales</taxon>
        <taxon>Pseudomonadaceae</taxon>
        <taxon>Pseudomonas</taxon>
    </lineage>
</organism>
<dbReference type="InterPro" id="IPR021104">
    <property type="entry name" value="KfrA_DNA-bd_N"/>
</dbReference>
<feature type="coiled-coil region" evidence="1">
    <location>
        <begin position="66"/>
        <end position="236"/>
    </location>
</feature>
<keyword evidence="4" id="KW-1185">Reference proteome</keyword>
<keyword evidence="1" id="KW-0175">Coiled coil</keyword>
<name>A0A562Q7J7_9PSED</name>
<dbReference type="RefSeq" id="WP_145143413.1">
    <property type="nucleotide sequence ID" value="NZ_VLKY01000010.1"/>
</dbReference>
<protein>
    <submittedName>
        <fullName evidence="3">Plasmid replication DNA-binding protein KfrA</fullName>
    </submittedName>
</protein>
<sequence length="256" mass="28795">MSRSGISKADVQHAIEMLEKEGKSVTVPDIRVLIGGSFTTIQRFKKEIEADRQTMTGPAGRIRRDITELVAQLEDKLIQIARLEAEGAKAALKAGEQAMAEKLRLANERLSSLQEKNRDLEMRLAGAESMAREYSEKYNAANNELARQAVDLTYSQRESATRGQRIETLSSELKTARDALEAFQEAVQRQRAQEQEQHASAANDLRAYQARLVADLEQLRSENLRLAQRLETEQQKNTDLVRQIAKLEGYLQTGPT</sequence>
<reference evidence="3 4" key="1">
    <citation type="journal article" date="2015" name="Stand. Genomic Sci.">
        <title>Genomic Encyclopedia of Bacterial and Archaeal Type Strains, Phase III: the genomes of soil and plant-associated and newly described type strains.</title>
        <authorList>
            <person name="Whitman W.B."/>
            <person name="Woyke T."/>
            <person name="Klenk H.P."/>
            <person name="Zhou Y."/>
            <person name="Lilburn T.G."/>
            <person name="Beck B.J."/>
            <person name="De Vos P."/>
            <person name="Vandamme P."/>
            <person name="Eisen J.A."/>
            <person name="Garrity G."/>
            <person name="Hugenholtz P."/>
            <person name="Kyrpides N.C."/>
        </authorList>
    </citation>
    <scope>NUCLEOTIDE SEQUENCE [LARGE SCALE GENOMIC DNA]</scope>
    <source>
        <strain evidence="3 4">CGMCC 1.6858</strain>
    </source>
</reference>
<comment type="caution">
    <text evidence="3">The sequence shown here is derived from an EMBL/GenBank/DDBJ whole genome shotgun (WGS) entry which is preliminary data.</text>
</comment>
<evidence type="ECO:0000259" key="2">
    <source>
        <dbReference type="Pfam" id="PF11740"/>
    </source>
</evidence>
<evidence type="ECO:0000313" key="4">
    <source>
        <dbReference type="Proteomes" id="UP000316905"/>
    </source>
</evidence>
<dbReference type="GO" id="GO:0003677">
    <property type="term" value="F:DNA binding"/>
    <property type="evidence" value="ECO:0007669"/>
    <property type="project" value="UniProtKB-KW"/>
</dbReference>
<gene>
    <name evidence="3" type="ORF">IQ22_03075</name>
</gene>
<evidence type="ECO:0000256" key="1">
    <source>
        <dbReference type="SAM" id="Coils"/>
    </source>
</evidence>
<feature type="domain" description="KfrA N-terminal DNA-binding" evidence="2">
    <location>
        <begin position="8"/>
        <end position="115"/>
    </location>
</feature>
<dbReference type="Proteomes" id="UP000316905">
    <property type="component" value="Unassembled WGS sequence"/>
</dbReference>
<proteinExistence type="predicted"/>
<evidence type="ECO:0000313" key="3">
    <source>
        <dbReference type="EMBL" id="TWI52699.1"/>
    </source>
</evidence>
<dbReference type="OrthoDB" id="7033638at2"/>
<dbReference type="EMBL" id="VLKY01000010">
    <property type="protein sequence ID" value="TWI52699.1"/>
    <property type="molecule type" value="Genomic_DNA"/>
</dbReference>
<dbReference type="AlphaFoldDB" id="A0A562Q7J7"/>
<accession>A0A562Q7J7</accession>